<dbReference type="AlphaFoldDB" id="A0AAD1H866"/>
<dbReference type="EMBL" id="AP022560">
    <property type="protein sequence ID" value="BBW99885.1"/>
    <property type="molecule type" value="Genomic_DNA"/>
</dbReference>
<gene>
    <name evidence="1" type="ORF">MMOR_08220</name>
</gene>
<organism evidence="1 2">
    <name type="scientific">Mycolicibacterium moriokaense</name>
    <dbReference type="NCBI Taxonomy" id="39691"/>
    <lineage>
        <taxon>Bacteria</taxon>
        <taxon>Bacillati</taxon>
        <taxon>Actinomycetota</taxon>
        <taxon>Actinomycetes</taxon>
        <taxon>Mycobacteriales</taxon>
        <taxon>Mycobacteriaceae</taxon>
        <taxon>Mycolicibacterium</taxon>
    </lineage>
</organism>
<protein>
    <submittedName>
        <fullName evidence="1">Uncharacterized protein</fullName>
    </submittedName>
</protein>
<dbReference type="KEGG" id="mmor:MMOR_08220"/>
<keyword evidence="2" id="KW-1185">Reference proteome</keyword>
<evidence type="ECO:0000313" key="1">
    <source>
        <dbReference type="EMBL" id="BBW99885.1"/>
    </source>
</evidence>
<dbReference type="GO" id="GO:0019825">
    <property type="term" value="F:oxygen binding"/>
    <property type="evidence" value="ECO:0007669"/>
    <property type="project" value="InterPro"/>
</dbReference>
<dbReference type="Proteomes" id="UP000466681">
    <property type="component" value="Chromosome"/>
</dbReference>
<reference evidence="1 2" key="1">
    <citation type="journal article" date="2019" name="Emerg. Microbes Infect.">
        <title>Comprehensive subspecies identification of 175 nontuberculous mycobacteria species based on 7547 genomic profiles.</title>
        <authorList>
            <person name="Matsumoto Y."/>
            <person name="Kinjo T."/>
            <person name="Motooka D."/>
            <person name="Nabeya D."/>
            <person name="Jung N."/>
            <person name="Uechi K."/>
            <person name="Horii T."/>
            <person name="Iida T."/>
            <person name="Fujita J."/>
            <person name="Nakamura S."/>
        </authorList>
    </citation>
    <scope>NUCLEOTIDE SEQUENCE [LARGE SCALE GENOMIC DNA]</scope>
    <source>
        <strain evidence="1 2">JCM 6375</strain>
    </source>
</reference>
<name>A0AAD1H866_9MYCO</name>
<dbReference type="GO" id="GO:0020037">
    <property type="term" value="F:heme binding"/>
    <property type="evidence" value="ECO:0007669"/>
    <property type="project" value="InterPro"/>
</dbReference>
<dbReference type="InterPro" id="IPR012292">
    <property type="entry name" value="Globin/Proto"/>
</dbReference>
<accession>A0AAD1H866</accession>
<dbReference type="Gene3D" id="1.10.490.10">
    <property type="entry name" value="Globins"/>
    <property type="match status" value="1"/>
</dbReference>
<evidence type="ECO:0000313" key="2">
    <source>
        <dbReference type="Proteomes" id="UP000466681"/>
    </source>
</evidence>
<proteinExistence type="predicted"/>
<sequence>MHHFNLVAGHLSASLTAAGVPDEIVQQILAAIAPLSADIATAVA</sequence>